<dbReference type="CDD" id="cd00093">
    <property type="entry name" value="HTH_XRE"/>
    <property type="match status" value="1"/>
</dbReference>
<dbReference type="InterPro" id="IPR001387">
    <property type="entry name" value="Cro/C1-type_HTH"/>
</dbReference>
<dbReference type="Proteomes" id="UP001058271">
    <property type="component" value="Chromosome"/>
</dbReference>
<evidence type="ECO:0000313" key="3">
    <source>
        <dbReference type="EMBL" id="UWZ37515.1"/>
    </source>
</evidence>
<dbReference type="SUPFAM" id="SSF47413">
    <property type="entry name" value="lambda repressor-like DNA-binding domains"/>
    <property type="match status" value="1"/>
</dbReference>
<feature type="domain" description="HTH cro/C1-type" evidence="2">
    <location>
        <begin position="16"/>
        <end position="71"/>
    </location>
</feature>
<evidence type="ECO:0000313" key="4">
    <source>
        <dbReference type="Proteomes" id="UP001058271"/>
    </source>
</evidence>
<evidence type="ECO:0000259" key="2">
    <source>
        <dbReference type="PROSITE" id="PS50943"/>
    </source>
</evidence>
<reference evidence="3" key="1">
    <citation type="submission" date="2021-04" db="EMBL/GenBank/DDBJ databases">
        <title>Biosynthetic gene clusters of Dactylosporangioum roseum.</title>
        <authorList>
            <person name="Hartkoorn R.C."/>
            <person name="Beaudoing E."/>
            <person name="Hot D."/>
            <person name="Moureu S."/>
        </authorList>
    </citation>
    <scope>NUCLEOTIDE SEQUENCE</scope>
    <source>
        <strain evidence="3">NRRL B-16295</strain>
    </source>
</reference>
<protein>
    <submittedName>
        <fullName evidence="3">Helix-turn-helix transcriptional regulator</fullName>
    </submittedName>
</protein>
<name>A0ABY5Z927_9ACTN</name>
<keyword evidence="4" id="KW-1185">Reference proteome</keyword>
<dbReference type="SMART" id="SM00530">
    <property type="entry name" value="HTH_XRE"/>
    <property type="match status" value="1"/>
</dbReference>
<organism evidence="3 4">
    <name type="scientific">Dactylosporangium roseum</name>
    <dbReference type="NCBI Taxonomy" id="47989"/>
    <lineage>
        <taxon>Bacteria</taxon>
        <taxon>Bacillati</taxon>
        <taxon>Actinomycetota</taxon>
        <taxon>Actinomycetes</taxon>
        <taxon>Micromonosporales</taxon>
        <taxon>Micromonosporaceae</taxon>
        <taxon>Dactylosporangium</taxon>
    </lineage>
</organism>
<dbReference type="RefSeq" id="WP_260726872.1">
    <property type="nucleotide sequence ID" value="NZ_BAAABS010000070.1"/>
</dbReference>
<dbReference type="InterPro" id="IPR010982">
    <property type="entry name" value="Lambda_DNA-bd_dom_sf"/>
</dbReference>
<gene>
    <name evidence="3" type="ORF">Drose_04320</name>
</gene>
<dbReference type="Gene3D" id="1.10.260.40">
    <property type="entry name" value="lambda repressor-like DNA-binding domains"/>
    <property type="match status" value="1"/>
</dbReference>
<dbReference type="Pfam" id="PF01381">
    <property type="entry name" value="HTH_3"/>
    <property type="match status" value="1"/>
</dbReference>
<sequence length="111" mass="12256">MPRRRPPTGDPILDALKAERERRGLTLQGLAEKIDRQTYQSIWQWESGASDPTLSSLREWAGAFGFTVALVVGVDPMTQRSRGQGVPRAGNRKFAATAVDRTDMDGVTERA</sequence>
<proteinExistence type="predicted"/>
<evidence type="ECO:0000256" key="1">
    <source>
        <dbReference type="SAM" id="MobiDB-lite"/>
    </source>
</evidence>
<feature type="region of interest" description="Disordered" evidence="1">
    <location>
        <begin position="79"/>
        <end position="111"/>
    </location>
</feature>
<feature type="compositionally biased region" description="Basic and acidic residues" evidence="1">
    <location>
        <begin position="100"/>
        <end position="111"/>
    </location>
</feature>
<dbReference type="EMBL" id="CP073721">
    <property type="protein sequence ID" value="UWZ37515.1"/>
    <property type="molecule type" value="Genomic_DNA"/>
</dbReference>
<accession>A0ABY5Z927</accession>
<dbReference type="PROSITE" id="PS50943">
    <property type="entry name" value="HTH_CROC1"/>
    <property type="match status" value="1"/>
</dbReference>